<dbReference type="Pfam" id="PF00208">
    <property type="entry name" value="ELFV_dehydrog"/>
    <property type="match status" value="1"/>
</dbReference>
<dbReference type="InterPro" id="IPR036291">
    <property type="entry name" value="NAD(P)-bd_dom_sf"/>
</dbReference>
<dbReference type="InterPro" id="IPR006096">
    <property type="entry name" value="Glu/Leu/Phe/Val/Trp_DH_C"/>
</dbReference>
<dbReference type="SMART" id="SM00839">
    <property type="entry name" value="ELFV_dehydrog"/>
    <property type="match status" value="1"/>
</dbReference>
<feature type="domain" description="Glutamate/phenylalanine/leucine/valine/L-tryptophan dehydrogenase C-terminal" evidence="6">
    <location>
        <begin position="226"/>
        <end position="453"/>
    </location>
</feature>
<dbReference type="PIRSF" id="PIRSF000185">
    <property type="entry name" value="Glu_DH"/>
    <property type="match status" value="1"/>
</dbReference>
<organism evidence="7 8">
    <name type="scientific">Planomonospora corallina</name>
    <dbReference type="NCBI Taxonomy" id="1806052"/>
    <lineage>
        <taxon>Bacteria</taxon>
        <taxon>Bacillati</taxon>
        <taxon>Actinomycetota</taxon>
        <taxon>Actinomycetes</taxon>
        <taxon>Streptosporangiales</taxon>
        <taxon>Streptosporangiaceae</taxon>
        <taxon>Planomonospora</taxon>
    </lineage>
</organism>
<dbReference type="InterPro" id="IPR046346">
    <property type="entry name" value="Aminoacid_DH-like_N_sf"/>
</dbReference>
<dbReference type="InterPro" id="IPR006097">
    <property type="entry name" value="Glu/Leu/Phe/Val/Trp_DH_dimer"/>
</dbReference>
<dbReference type="GO" id="GO:0016491">
    <property type="term" value="F:oxidoreductase activity"/>
    <property type="evidence" value="ECO:0007669"/>
    <property type="project" value="UniProtKB-KW"/>
</dbReference>
<dbReference type="EMBL" id="JBHSBM010000017">
    <property type="protein sequence ID" value="MFC4059477.1"/>
    <property type="molecule type" value="Genomic_DNA"/>
</dbReference>
<dbReference type="RefSeq" id="WP_377287788.1">
    <property type="nucleotide sequence ID" value="NZ_JBHSBM010000017.1"/>
</dbReference>
<keyword evidence="2 3" id="KW-0560">Oxidoreductase</keyword>
<dbReference type="PANTHER" id="PTHR11606:SF13">
    <property type="entry name" value="GLUTAMATE DEHYDROGENASE 1, MITOCHONDRIAL"/>
    <property type="match status" value="1"/>
</dbReference>
<evidence type="ECO:0000313" key="8">
    <source>
        <dbReference type="Proteomes" id="UP001595850"/>
    </source>
</evidence>
<dbReference type="InterPro" id="IPR006095">
    <property type="entry name" value="Glu/Leu/Phe/Val/Trp_DH"/>
</dbReference>
<dbReference type="InterPro" id="IPR033922">
    <property type="entry name" value="NAD_bind_Glu_DH"/>
</dbReference>
<accession>A0ABV8I5W0</accession>
<evidence type="ECO:0000256" key="5">
    <source>
        <dbReference type="SAM" id="MobiDB-lite"/>
    </source>
</evidence>
<dbReference type="SUPFAM" id="SSF51735">
    <property type="entry name" value="NAD(P)-binding Rossmann-fold domains"/>
    <property type="match status" value="1"/>
</dbReference>
<evidence type="ECO:0000256" key="4">
    <source>
        <dbReference type="RuleBase" id="RU004417"/>
    </source>
</evidence>
<evidence type="ECO:0000256" key="2">
    <source>
        <dbReference type="ARBA" id="ARBA00023002"/>
    </source>
</evidence>
<sequence length="456" mass="48291">MTLRDYADHNNNPGQGNGALPAVWRTPFMSITVPSTTPATTSLLSPGRQALDSALFQLDQAADRLGLDDGLRTMLATPRRSLTVAVPVRREDGRMDVVQGFRVQHNITRGPAKGGIRFHPSTDIHEVTALAMWMTWKCALVGIPYGGAKGGVAVDPASLTTRELERVTRRYVNEILPIIGPERDIPAPDVGTDEQTMAWIMDTYSVNAGYSVPGVVTGKPMTLGGSLGRAGSTSRGVQIAALKALPGSPEGRTVAVQGFGKVGAPAARYLADAGCRVVAVSDVTGAVVNTSGLDVDDLRAWVAETGGVYGYRRADALTHAELLELDVDILVPAALEGVINEENASRVRARLVVEGANGPTTPEADRILADAGVTVVPDILANAGGVIVSYLEWVQNLQAHSWSAAEVDMKLRDLMEQSYDAVAETAASQGVTLRQAAHLIGVGRVAEAHRLRGLYP</sequence>
<evidence type="ECO:0000313" key="7">
    <source>
        <dbReference type="EMBL" id="MFC4059477.1"/>
    </source>
</evidence>
<evidence type="ECO:0000259" key="6">
    <source>
        <dbReference type="SMART" id="SM00839"/>
    </source>
</evidence>
<comment type="similarity">
    <text evidence="1 3 4">Belongs to the Glu/Leu/Phe/Val dehydrogenases family.</text>
</comment>
<reference evidence="8" key="1">
    <citation type="journal article" date="2019" name="Int. J. Syst. Evol. Microbiol.">
        <title>The Global Catalogue of Microorganisms (GCM) 10K type strain sequencing project: providing services to taxonomists for standard genome sequencing and annotation.</title>
        <authorList>
            <consortium name="The Broad Institute Genomics Platform"/>
            <consortium name="The Broad Institute Genome Sequencing Center for Infectious Disease"/>
            <person name="Wu L."/>
            <person name="Ma J."/>
        </authorList>
    </citation>
    <scope>NUCLEOTIDE SEQUENCE [LARGE SCALE GENOMIC DNA]</scope>
    <source>
        <strain evidence="8">TBRC 4489</strain>
    </source>
</reference>
<dbReference type="PRINTS" id="PR00082">
    <property type="entry name" value="GLFDHDRGNASE"/>
</dbReference>
<dbReference type="SUPFAM" id="SSF53223">
    <property type="entry name" value="Aminoacid dehydrogenase-like, N-terminal domain"/>
    <property type="match status" value="1"/>
</dbReference>
<dbReference type="Proteomes" id="UP001595850">
    <property type="component" value="Unassembled WGS sequence"/>
</dbReference>
<name>A0ABV8I5W0_9ACTN</name>
<dbReference type="PROSITE" id="PS00074">
    <property type="entry name" value="GLFV_DEHYDROGENASE"/>
    <property type="match status" value="1"/>
</dbReference>
<keyword evidence="8" id="KW-1185">Reference proteome</keyword>
<comment type="caution">
    <text evidence="7">The sequence shown here is derived from an EMBL/GenBank/DDBJ whole genome shotgun (WGS) entry which is preliminary data.</text>
</comment>
<feature type="region of interest" description="Disordered" evidence="5">
    <location>
        <begin position="1"/>
        <end position="21"/>
    </location>
</feature>
<evidence type="ECO:0000256" key="3">
    <source>
        <dbReference type="PIRNR" id="PIRNR000185"/>
    </source>
</evidence>
<dbReference type="Gene3D" id="3.40.50.10860">
    <property type="entry name" value="Leucine Dehydrogenase, chain A, domain 1"/>
    <property type="match status" value="1"/>
</dbReference>
<gene>
    <name evidence="7" type="ORF">ACFOWE_14310</name>
</gene>
<dbReference type="Pfam" id="PF02812">
    <property type="entry name" value="ELFV_dehydrog_N"/>
    <property type="match status" value="1"/>
</dbReference>
<dbReference type="InterPro" id="IPR033524">
    <property type="entry name" value="Glu/Leu/Phe/Val_DH_AS"/>
</dbReference>
<evidence type="ECO:0000256" key="1">
    <source>
        <dbReference type="ARBA" id="ARBA00006382"/>
    </source>
</evidence>
<dbReference type="PANTHER" id="PTHR11606">
    <property type="entry name" value="GLUTAMATE DEHYDROGENASE"/>
    <property type="match status" value="1"/>
</dbReference>
<proteinExistence type="inferred from homology"/>
<dbReference type="InterPro" id="IPR014362">
    <property type="entry name" value="Glu_DH"/>
</dbReference>
<protein>
    <recommendedName>
        <fullName evidence="3">Glutamate dehydrogenase</fullName>
    </recommendedName>
</protein>
<dbReference type="Gene3D" id="3.40.50.720">
    <property type="entry name" value="NAD(P)-binding Rossmann-like Domain"/>
    <property type="match status" value="1"/>
</dbReference>
<dbReference type="CDD" id="cd01076">
    <property type="entry name" value="NAD_bind_1_Glu_DH"/>
    <property type="match status" value="1"/>
</dbReference>